<dbReference type="EMBL" id="CP001013">
    <property type="protein sequence ID" value="ACB34233.1"/>
    <property type="molecule type" value="Genomic_DNA"/>
</dbReference>
<evidence type="ECO:0000313" key="4">
    <source>
        <dbReference type="EMBL" id="ACB34233.1"/>
    </source>
</evidence>
<dbReference type="PANTHER" id="PTHR40396:SF1">
    <property type="entry name" value="ATPASE AAA-TYPE CORE DOMAIN-CONTAINING PROTEIN"/>
    <property type="match status" value="1"/>
</dbReference>
<evidence type="ECO:0000259" key="3">
    <source>
        <dbReference type="Pfam" id="PF13476"/>
    </source>
</evidence>
<gene>
    <name evidence="4" type="ordered locus">Lcho_1966</name>
</gene>
<dbReference type="InterPro" id="IPR027417">
    <property type="entry name" value="P-loop_NTPase"/>
</dbReference>
<feature type="domain" description="Rad50/SbcC-type AAA" evidence="3">
    <location>
        <begin position="21"/>
        <end position="60"/>
    </location>
</feature>
<dbReference type="InterPro" id="IPR003959">
    <property type="entry name" value="ATPase_AAA_core"/>
</dbReference>
<dbReference type="Proteomes" id="UP000001693">
    <property type="component" value="Chromosome"/>
</dbReference>
<dbReference type="InterPro" id="IPR038729">
    <property type="entry name" value="Rad50/SbcC_AAA"/>
</dbReference>
<protein>
    <recommendedName>
        <fullName evidence="6">ATPase</fullName>
    </recommendedName>
</protein>
<dbReference type="AlphaFoldDB" id="B1Y1D4"/>
<dbReference type="GO" id="GO:0016887">
    <property type="term" value="F:ATP hydrolysis activity"/>
    <property type="evidence" value="ECO:0007669"/>
    <property type="project" value="InterPro"/>
</dbReference>
<dbReference type="Pfam" id="PF13476">
    <property type="entry name" value="AAA_23"/>
    <property type="match status" value="1"/>
</dbReference>
<dbReference type="HOGENOM" id="CLU_035814_0_0_4"/>
<dbReference type="KEGG" id="lch:Lcho_1966"/>
<evidence type="ECO:0000256" key="1">
    <source>
        <dbReference type="SAM" id="MobiDB-lite"/>
    </source>
</evidence>
<dbReference type="SUPFAM" id="SSF52540">
    <property type="entry name" value="P-loop containing nucleoside triphosphate hydrolases"/>
    <property type="match status" value="1"/>
</dbReference>
<feature type="domain" description="ATPase AAA-type core" evidence="2">
    <location>
        <begin position="231"/>
        <end position="348"/>
    </location>
</feature>
<name>B1Y1D4_LEPCP</name>
<proteinExistence type="predicted"/>
<dbReference type="OrthoDB" id="9815944at2"/>
<evidence type="ECO:0000259" key="2">
    <source>
        <dbReference type="Pfam" id="PF13304"/>
    </source>
</evidence>
<sequence length="424" mass="47469">MSPSPRLPAKKPGGMARIEYLKVQNFRALHDVEFKDLTPLTVLLGPNGSGKSTVFDVFAFLAECFELGLRKAWDKRGRAKELKTRGAEGPVSVEIKYREPGFPLITYHLAVDERNGVPVVVEEWLRWTRGKGGKPFRFLDYRQGVGQAVSGELPDEQDRRVDIPLKSPDLLAVNALGQFAEHPRVAALREFITGWHVSYLAADSARGQPEAGPEEHLTKTGDNLPNVIQYLGERHAERLEHIVDVLRQRVPRIERVLADPMPDGRLLLQIKDTPFSHPVLARFASDGTLKMLQYLVLLHDPAPPPFIGIEEPENFLHPRMLLDLAEECRKATEQTQLMVTTHSPFFVNALRPDEVRVLWRDEAGYTQVMRASDLPGITAFIEQGALLGHLWMEGQLGVGDPLVNQGAPTRPLRRPAATVSRKKG</sequence>
<organism evidence="4 5">
    <name type="scientific">Leptothrix cholodnii (strain ATCC 51168 / LMG 8142 / SP-6)</name>
    <name type="common">Leptothrix discophora (strain SP-6)</name>
    <dbReference type="NCBI Taxonomy" id="395495"/>
    <lineage>
        <taxon>Bacteria</taxon>
        <taxon>Pseudomonadati</taxon>
        <taxon>Pseudomonadota</taxon>
        <taxon>Betaproteobacteria</taxon>
        <taxon>Burkholderiales</taxon>
        <taxon>Sphaerotilaceae</taxon>
        <taxon>Leptothrix</taxon>
    </lineage>
</organism>
<accession>B1Y1D4</accession>
<dbReference type="Gene3D" id="3.40.50.300">
    <property type="entry name" value="P-loop containing nucleotide triphosphate hydrolases"/>
    <property type="match status" value="2"/>
</dbReference>
<dbReference type="STRING" id="395495.Lcho_1966"/>
<evidence type="ECO:0000313" key="5">
    <source>
        <dbReference type="Proteomes" id="UP000001693"/>
    </source>
</evidence>
<keyword evidence="5" id="KW-1185">Reference proteome</keyword>
<dbReference type="GO" id="GO:0006302">
    <property type="term" value="P:double-strand break repair"/>
    <property type="evidence" value="ECO:0007669"/>
    <property type="project" value="InterPro"/>
</dbReference>
<dbReference type="PANTHER" id="PTHR40396">
    <property type="entry name" value="ATPASE-LIKE PROTEIN"/>
    <property type="match status" value="1"/>
</dbReference>
<dbReference type="RefSeq" id="WP_012346993.1">
    <property type="nucleotide sequence ID" value="NC_010524.1"/>
</dbReference>
<evidence type="ECO:0008006" key="6">
    <source>
        <dbReference type="Google" id="ProtNLM"/>
    </source>
</evidence>
<dbReference type="InterPro" id="IPR014555">
    <property type="entry name" value="RecF-like"/>
</dbReference>
<dbReference type="eggNOG" id="COG4637">
    <property type="taxonomic scope" value="Bacteria"/>
</dbReference>
<reference evidence="4 5" key="1">
    <citation type="submission" date="2008-03" db="EMBL/GenBank/DDBJ databases">
        <title>Complete sequence of Leptothrix cholodnii SP-6.</title>
        <authorList>
            <consortium name="US DOE Joint Genome Institute"/>
            <person name="Copeland A."/>
            <person name="Lucas S."/>
            <person name="Lapidus A."/>
            <person name="Glavina del Rio T."/>
            <person name="Dalin E."/>
            <person name="Tice H."/>
            <person name="Bruce D."/>
            <person name="Goodwin L."/>
            <person name="Pitluck S."/>
            <person name="Chertkov O."/>
            <person name="Brettin T."/>
            <person name="Detter J.C."/>
            <person name="Han C."/>
            <person name="Kuske C.R."/>
            <person name="Schmutz J."/>
            <person name="Larimer F."/>
            <person name="Land M."/>
            <person name="Hauser L."/>
            <person name="Kyrpides N."/>
            <person name="Lykidis A."/>
            <person name="Emerson D."/>
            <person name="Richardson P."/>
        </authorList>
    </citation>
    <scope>NUCLEOTIDE SEQUENCE [LARGE SCALE GENOMIC DNA]</scope>
    <source>
        <strain evidence="5">ATCC 51168 / LMG 8142 / SP-6</strain>
    </source>
</reference>
<dbReference type="Pfam" id="PF13304">
    <property type="entry name" value="AAA_21"/>
    <property type="match status" value="1"/>
</dbReference>
<dbReference type="PIRSF" id="PIRSF029347">
    <property type="entry name" value="RecF"/>
    <property type="match status" value="1"/>
</dbReference>
<dbReference type="GO" id="GO:0005524">
    <property type="term" value="F:ATP binding"/>
    <property type="evidence" value="ECO:0007669"/>
    <property type="project" value="InterPro"/>
</dbReference>
<feature type="region of interest" description="Disordered" evidence="1">
    <location>
        <begin position="402"/>
        <end position="424"/>
    </location>
</feature>